<name>A0AAV5GB49_9BASI</name>
<dbReference type="EMBL" id="BQKY01000005">
    <property type="protein sequence ID" value="GJN89661.1"/>
    <property type="molecule type" value="Genomic_DNA"/>
</dbReference>
<organism evidence="2 3">
    <name type="scientific">Rhodotorula paludigena</name>
    <dbReference type="NCBI Taxonomy" id="86838"/>
    <lineage>
        <taxon>Eukaryota</taxon>
        <taxon>Fungi</taxon>
        <taxon>Dikarya</taxon>
        <taxon>Basidiomycota</taxon>
        <taxon>Pucciniomycotina</taxon>
        <taxon>Microbotryomycetes</taxon>
        <taxon>Sporidiobolales</taxon>
        <taxon>Sporidiobolaceae</taxon>
        <taxon>Rhodotorula</taxon>
    </lineage>
</organism>
<accession>A0AAV5GB49</accession>
<reference evidence="2 3" key="1">
    <citation type="submission" date="2021-12" db="EMBL/GenBank/DDBJ databases">
        <title>High titer production of polyol ester of fatty acids by Rhodotorula paludigena BS15 towards product separation-free biomass refinery.</title>
        <authorList>
            <person name="Mano J."/>
            <person name="Ono H."/>
            <person name="Tanaka T."/>
            <person name="Naito K."/>
            <person name="Sushida H."/>
            <person name="Ike M."/>
            <person name="Tokuyasu K."/>
            <person name="Kitaoka M."/>
        </authorList>
    </citation>
    <scope>NUCLEOTIDE SEQUENCE [LARGE SCALE GENOMIC DNA]</scope>
    <source>
        <strain evidence="2 3">BS15</strain>
    </source>
</reference>
<feature type="region of interest" description="Disordered" evidence="1">
    <location>
        <begin position="1"/>
        <end position="185"/>
    </location>
</feature>
<dbReference type="AlphaFoldDB" id="A0AAV5GB49"/>
<evidence type="ECO:0000313" key="2">
    <source>
        <dbReference type="EMBL" id="GJN89661.1"/>
    </source>
</evidence>
<feature type="compositionally biased region" description="Basic residues" evidence="1">
    <location>
        <begin position="28"/>
        <end position="37"/>
    </location>
</feature>
<comment type="caution">
    <text evidence="2">The sequence shown here is derived from an EMBL/GenBank/DDBJ whole genome shotgun (WGS) entry which is preliminary data.</text>
</comment>
<feature type="compositionally biased region" description="Low complexity" evidence="1">
    <location>
        <begin position="1"/>
        <end position="21"/>
    </location>
</feature>
<feature type="region of interest" description="Disordered" evidence="1">
    <location>
        <begin position="195"/>
        <end position="214"/>
    </location>
</feature>
<feature type="compositionally biased region" description="Low complexity" evidence="1">
    <location>
        <begin position="158"/>
        <end position="174"/>
    </location>
</feature>
<feature type="compositionally biased region" description="Low complexity" evidence="1">
    <location>
        <begin position="95"/>
        <end position="117"/>
    </location>
</feature>
<keyword evidence="3" id="KW-1185">Reference proteome</keyword>
<feature type="region of interest" description="Disordered" evidence="1">
    <location>
        <begin position="420"/>
        <end position="447"/>
    </location>
</feature>
<evidence type="ECO:0000313" key="3">
    <source>
        <dbReference type="Proteomes" id="UP001342314"/>
    </source>
</evidence>
<feature type="compositionally biased region" description="Acidic residues" evidence="1">
    <location>
        <begin position="195"/>
        <end position="207"/>
    </location>
</feature>
<feature type="compositionally biased region" description="Low complexity" evidence="1">
    <location>
        <begin position="424"/>
        <end position="441"/>
    </location>
</feature>
<feature type="compositionally biased region" description="Basic and acidic residues" evidence="1">
    <location>
        <begin position="124"/>
        <end position="133"/>
    </location>
</feature>
<sequence length="447" mass="47334">MPVVTRARSNALSSAASSPYPASAPPRPQRKPVKKSKKVEIKTATSPVPPTARLSRKRSLDDDILASTGRIDDEEVDAGRPLKRSKTAPAPTSVSTPRKAPSAPKATSAAAPSPALLSRKRTASSREQEDDRPVSPLAPPAYSHKRCRRTDHQCLEQSTDASARSVSPSSSASSQKKEVKTPKAAAALTPVEVLILDDDGNSDEESTADVAERGPDDLLLGAINAPHRSFQEELSSVAPPLPVNSAPWLNSTLSRFPFGGTLQSFMRGATGSNPTSERTTSAESPEESFARLYAEYHRRIREQQSDTIALKGRGSIVLKRNIGSDELHLVATLKTSDSRTKLNRPVNFTSRAPTSSTSKTLADLSGPGFVEVGRAGVNNVTVGMLQDLIDQAADLLNGGASFETVKTKLVRLAHARDQQRFGASDDGSAASTSSPSSNAAALTDGSL</sequence>
<evidence type="ECO:0000256" key="1">
    <source>
        <dbReference type="SAM" id="MobiDB-lite"/>
    </source>
</evidence>
<protein>
    <submittedName>
        <fullName evidence="2">Uncharacterized protein</fullName>
    </submittedName>
</protein>
<proteinExistence type="predicted"/>
<gene>
    <name evidence="2" type="ORF">Rhopal_002648-T1</name>
</gene>
<dbReference type="Proteomes" id="UP001342314">
    <property type="component" value="Unassembled WGS sequence"/>
</dbReference>